<dbReference type="Pfam" id="PF16927">
    <property type="entry name" value="HisKA_7TM"/>
    <property type="match status" value="1"/>
</dbReference>
<dbReference type="Pfam" id="PF02518">
    <property type="entry name" value="HATPase_c"/>
    <property type="match status" value="1"/>
</dbReference>
<comment type="catalytic activity">
    <reaction evidence="1">
        <text>ATP + protein L-histidine = ADP + protein N-phospho-L-histidine.</text>
        <dbReference type="EC" id="2.7.13.3"/>
    </reaction>
</comment>
<dbReference type="InterPro" id="IPR031621">
    <property type="entry name" value="HisKA_7TM"/>
</dbReference>
<evidence type="ECO:0000313" key="9">
    <source>
        <dbReference type="EMBL" id="RJX44908.1"/>
    </source>
</evidence>
<keyword evidence="7" id="KW-1133">Transmembrane helix</keyword>
<dbReference type="GO" id="GO:0000155">
    <property type="term" value="F:phosphorelay sensor kinase activity"/>
    <property type="evidence" value="ECO:0007669"/>
    <property type="project" value="InterPro"/>
</dbReference>
<keyword evidence="4" id="KW-0808">Transferase</keyword>
<evidence type="ECO:0000256" key="7">
    <source>
        <dbReference type="SAM" id="Phobius"/>
    </source>
</evidence>
<dbReference type="Gene3D" id="3.30.565.10">
    <property type="entry name" value="Histidine kinase-like ATPase, C-terminal domain"/>
    <property type="match status" value="1"/>
</dbReference>
<dbReference type="SMART" id="SM00387">
    <property type="entry name" value="HATPase_c"/>
    <property type="match status" value="1"/>
</dbReference>
<keyword evidence="10" id="KW-1185">Reference proteome</keyword>
<feature type="transmembrane region" description="Helical" evidence="7">
    <location>
        <begin position="104"/>
        <end position="122"/>
    </location>
</feature>
<dbReference type="InterPro" id="IPR036890">
    <property type="entry name" value="HATPase_C_sf"/>
</dbReference>
<keyword evidence="6" id="KW-0902">Two-component regulatory system</keyword>
<accession>A0A3A6PWK1</accession>
<evidence type="ECO:0000256" key="4">
    <source>
        <dbReference type="ARBA" id="ARBA00022679"/>
    </source>
</evidence>
<name>A0A3A6PWK1_9EURY</name>
<keyword evidence="3" id="KW-0597">Phosphoprotein</keyword>
<feature type="transmembrane region" description="Helical" evidence="7">
    <location>
        <begin position="195"/>
        <end position="213"/>
    </location>
</feature>
<evidence type="ECO:0000259" key="8">
    <source>
        <dbReference type="PROSITE" id="PS50109"/>
    </source>
</evidence>
<evidence type="ECO:0000256" key="2">
    <source>
        <dbReference type="ARBA" id="ARBA00012438"/>
    </source>
</evidence>
<dbReference type="SUPFAM" id="SSF55874">
    <property type="entry name" value="ATPase domain of HSP90 chaperone/DNA topoisomerase II/histidine kinase"/>
    <property type="match status" value="1"/>
</dbReference>
<evidence type="ECO:0000256" key="6">
    <source>
        <dbReference type="ARBA" id="ARBA00023012"/>
    </source>
</evidence>
<evidence type="ECO:0000256" key="1">
    <source>
        <dbReference type="ARBA" id="ARBA00000085"/>
    </source>
</evidence>
<evidence type="ECO:0000256" key="3">
    <source>
        <dbReference type="ARBA" id="ARBA00022553"/>
    </source>
</evidence>
<sequence length="581" mass="63976">MAFQLHPQVPVLGVTLLLTMILLLYSFQQYHQRRRTPELLSFIGLLFAINLWQLTAIFIHTVTIPAFILAGINFGNAVVALLFSYSLAWFALTYSGYTRWVNRWTVGFAVATIGATSLLVLIEPELWTEVNGVTTRGPVTIAGITFAEWIILDRTLEPAFRVFLLYNYLITVVSGGILGRYLLKNKGDIYTGQAVALGVGAGAPIGVSTLLFLDVVPPTWNPTHIAFGVTAVGFAVAIFRYRLLGVAPIGRQQLVEQLADPVVMLDDTNRVVDCNLAARELVNAPAGWRGMSAAAFFEPLPEPVEWFMTAESGELTLSMAGTERTYTSESVPITNDSNTHSGQLIRLHEITEQKARQRQLQEQNEYLDEFASIISHELQSPLNVAIARLKLIKREYENERIDELDQALGRMDTLIEDLLTMARSSQSIEDTDPVALETAAKTAWTYSDIDHCELTVSIPDSLLIEADRDRLFEVFENLYVNAAEHNDTPVSVRVGLLGADNTPPGDARRSGFFVADDGKGIPADKQDTLFQSGYTDKTSGSGFGLAIVQEIISAHGWEITVTESTDGGARFEISGVDLRNG</sequence>
<evidence type="ECO:0000313" key="10">
    <source>
        <dbReference type="Proteomes" id="UP000276588"/>
    </source>
</evidence>
<dbReference type="PRINTS" id="PR00344">
    <property type="entry name" value="BCTRLSENSOR"/>
</dbReference>
<feature type="transmembrane region" description="Helical" evidence="7">
    <location>
        <begin position="163"/>
        <end position="183"/>
    </location>
</feature>
<dbReference type="Pfam" id="PF00512">
    <property type="entry name" value="HisKA"/>
    <property type="match status" value="1"/>
</dbReference>
<organism evidence="9 10">
    <name type="scientific">Halonotius aquaticus</name>
    <dbReference type="NCBI Taxonomy" id="2216978"/>
    <lineage>
        <taxon>Archaea</taxon>
        <taxon>Methanobacteriati</taxon>
        <taxon>Methanobacteriota</taxon>
        <taxon>Stenosarchaea group</taxon>
        <taxon>Halobacteria</taxon>
        <taxon>Halobacteriales</taxon>
        <taxon>Haloferacaceae</taxon>
        <taxon>Halonotius</taxon>
    </lineage>
</organism>
<dbReference type="EC" id="2.7.13.3" evidence="2"/>
<dbReference type="EMBL" id="QKNY01000003">
    <property type="protein sequence ID" value="RJX44908.1"/>
    <property type="molecule type" value="Genomic_DNA"/>
</dbReference>
<dbReference type="SMART" id="SM00388">
    <property type="entry name" value="HisKA"/>
    <property type="match status" value="1"/>
</dbReference>
<protein>
    <recommendedName>
        <fullName evidence="2">histidine kinase</fullName>
        <ecNumber evidence="2">2.7.13.3</ecNumber>
    </recommendedName>
</protein>
<keyword evidence="7" id="KW-0812">Transmembrane</keyword>
<dbReference type="InterPro" id="IPR005467">
    <property type="entry name" value="His_kinase_dom"/>
</dbReference>
<feature type="domain" description="Histidine kinase" evidence="8">
    <location>
        <begin position="373"/>
        <end position="574"/>
    </location>
</feature>
<dbReference type="Proteomes" id="UP000276588">
    <property type="component" value="Unassembled WGS sequence"/>
</dbReference>
<reference evidence="9 10" key="1">
    <citation type="submission" date="2018-06" db="EMBL/GenBank/DDBJ databases">
        <title>Halonotius sp. F13-13 a new haloarchaeeon isolated from a solar saltern from Isla Cristina, Huelva, Spain.</title>
        <authorList>
            <person name="Duran-Viseras A."/>
            <person name="Sanchez-Porro C."/>
            <person name="Ventosa A."/>
        </authorList>
    </citation>
    <scope>NUCLEOTIDE SEQUENCE [LARGE SCALE GENOMIC DNA]</scope>
    <source>
        <strain evidence="9 10">F13-13</strain>
    </source>
</reference>
<dbReference type="InterPro" id="IPR004358">
    <property type="entry name" value="Sig_transdc_His_kin-like_C"/>
</dbReference>
<dbReference type="InterPro" id="IPR050736">
    <property type="entry name" value="Sensor_HK_Regulatory"/>
</dbReference>
<dbReference type="CDD" id="cd00082">
    <property type="entry name" value="HisKA"/>
    <property type="match status" value="1"/>
</dbReference>
<feature type="transmembrane region" description="Helical" evidence="7">
    <location>
        <begin position="225"/>
        <end position="243"/>
    </location>
</feature>
<dbReference type="InterPro" id="IPR003594">
    <property type="entry name" value="HATPase_dom"/>
</dbReference>
<feature type="transmembrane region" description="Helical" evidence="7">
    <location>
        <begin position="39"/>
        <end position="60"/>
    </location>
</feature>
<dbReference type="PANTHER" id="PTHR43711">
    <property type="entry name" value="TWO-COMPONENT HISTIDINE KINASE"/>
    <property type="match status" value="1"/>
</dbReference>
<gene>
    <name evidence="9" type="ORF">DM826_02060</name>
</gene>
<dbReference type="CDD" id="cd00075">
    <property type="entry name" value="HATPase"/>
    <property type="match status" value="1"/>
</dbReference>
<dbReference type="InterPro" id="IPR003661">
    <property type="entry name" value="HisK_dim/P_dom"/>
</dbReference>
<dbReference type="Gene3D" id="1.10.287.130">
    <property type="match status" value="1"/>
</dbReference>
<comment type="caution">
    <text evidence="9">The sequence shown here is derived from an EMBL/GenBank/DDBJ whole genome shotgun (WGS) entry which is preliminary data.</text>
</comment>
<keyword evidence="5" id="KW-0418">Kinase</keyword>
<dbReference type="PROSITE" id="PS50109">
    <property type="entry name" value="HIS_KIN"/>
    <property type="match status" value="1"/>
</dbReference>
<dbReference type="Gene3D" id="3.30.450.20">
    <property type="entry name" value="PAS domain"/>
    <property type="match status" value="1"/>
</dbReference>
<dbReference type="AlphaFoldDB" id="A0A3A6PWK1"/>
<dbReference type="SUPFAM" id="SSF47384">
    <property type="entry name" value="Homodimeric domain of signal transducing histidine kinase"/>
    <property type="match status" value="1"/>
</dbReference>
<feature type="transmembrane region" description="Helical" evidence="7">
    <location>
        <begin position="66"/>
        <end position="92"/>
    </location>
</feature>
<dbReference type="InterPro" id="IPR036097">
    <property type="entry name" value="HisK_dim/P_sf"/>
</dbReference>
<keyword evidence="7" id="KW-0472">Membrane</keyword>
<evidence type="ECO:0000256" key="5">
    <source>
        <dbReference type="ARBA" id="ARBA00022777"/>
    </source>
</evidence>
<proteinExistence type="predicted"/>
<feature type="transmembrane region" description="Helical" evidence="7">
    <location>
        <begin position="6"/>
        <end position="27"/>
    </location>
</feature>
<dbReference type="PANTHER" id="PTHR43711:SF1">
    <property type="entry name" value="HISTIDINE KINASE 1"/>
    <property type="match status" value="1"/>
</dbReference>